<proteinExistence type="predicted"/>
<reference evidence="3" key="1">
    <citation type="submission" date="2023-07" db="EMBL/GenBank/DDBJ databases">
        <authorList>
            <consortium name="AG Swart"/>
            <person name="Singh M."/>
            <person name="Singh A."/>
            <person name="Seah K."/>
            <person name="Emmerich C."/>
        </authorList>
    </citation>
    <scope>NUCLEOTIDE SEQUENCE</scope>
    <source>
        <strain evidence="3">DP1</strain>
    </source>
</reference>
<dbReference type="Proteomes" id="UP001295684">
    <property type="component" value="Unassembled WGS sequence"/>
</dbReference>
<name>A0AAD1U4C6_EUPCR</name>
<feature type="transmembrane region" description="Helical" evidence="2">
    <location>
        <begin position="217"/>
        <end position="240"/>
    </location>
</feature>
<feature type="transmembrane region" description="Helical" evidence="2">
    <location>
        <begin position="175"/>
        <end position="196"/>
    </location>
</feature>
<keyword evidence="4" id="KW-1185">Reference proteome</keyword>
<keyword evidence="2" id="KW-1133">Transmembrane helix</keyword>
<keyword evidence="2" id="KW-0812">Transmembrane</keyword>
<organism evidence="3 4">
    <name type="scientific">Euplotes crassus</name>
    <dbReference type="NCBI Taxonomy" id="5936"/>
    <lineage>
        <taxon>Eukaryota</taxon>
        <taxon>Sar</taxon>
        <taxon>Alveolata</taxon>
        <taxon>Ciliophora</taxon>
        <taxon>Intramacronucleata</taxon>
        <taxon>Spirotrichea</taxon>
        <taxon>Hypotrichia</taxon>
        <taxon>Euplotida</taxon>
        <taxon>Euplotidae</taxon>
        <taxon>Moneuplotes</taxon>
    </lineage>
</organism>
<keyword evidence="2" id="KW-0472">Membrane</keyword>
<feature type="transmembrane region" description="Helical" evidence="2">
    <location>
        <begin position="90"/>
        <end position="110"/>
    </location>
</feature>
<evidence type="ECO:0000313" key="3">
    <source>
        <dbReference type="EMBL" id="CAI2359951.1"/>
    </source>
</evidence>
<comment type="caution">
    <text evidence="3">The sequence shown here is derived from an EMBL/GenBank/DDBJ whole genome shotgun (WGS) entry which is preliminary data.</text>
</comment>
<feature type="region of interest" description="Disordered" evidence="1">
    <location>
        <begin position="322"/>
        <end position="342"/>
    </location>
</feature>
<dbReference type="EMBL" id="CAMPGE010001178">
    <property type="protein sequence ID" value="CAI2359951.1"/>
    <property type="molecule type" value="Genomic_DNA"/>
</dbReference>
<gene>
    <name evidence="3" type="ORF">ECRASSUSDP1_LOCUS1245</name>
</gene>
<feature type="transmembrane region" description="Helical" evidence="2">
    <location>
        <begin position="131"/>
        <end position="155"/>
    </location>
</feature>
<evidence type="ECO:0000313" key="4">
    <source>
        <dbReference type="Proteomes" id="UP001295684"/>
    </source>
</evidence>
<feature type="transmembrane region" description="Helical" evidence="2">
    <location>
        <begin position="13"/>
        <end position="31"/>
    </location>
</feature>
<sequence length="386" mass="45224">MADEETEFGAIKIVFIVIMAIPTAFLLLNTLYRTYLELKEYYFDLFRLSQYLFLLVYLTAWMLFYCTIGFNRQVEIYEAAVWIASGTNIGYIVINLMLWILIIVHLSNLVKLEEGEQFIKNRKKVIKIEMLSIFLALLVFFVVLVINGYSALGSIDYYKHLNEHTDDENNFDKIDYVSCSLLIALYVVFIFSELFLIIKLMKLVHKYCAYDKEYSKFFPWLAGSNIVYYCFQLVTFIVMMESKTTYCDISRIDLKKNKPNMQLWLKMMLFVFNNNLPLVYAYMNIKNVSFKIYVANILPGIGKPYLCPSKISLFIVPSCRNDPDGDEDRQEESEKNQTRVNNSHSYLLDEDMKLFGEDKIGTIDNIVEEHALSARGRHSNNYFQLE</sequence>
<evidence type="ECO:0000256" key="1">
    <source>
        <dbReference type="SAM" id="MobiDB-lite"/>
    </source>
</evidence>
<accession>A0AAD1U4C6</accession>
<evidence type="ECO:0000256" key="2">
    <source>
        <dbReference type="SAM" id="Phobius"/>
    </source>
</evidence>
<feature type="transmembrane region" description="Helical" evidence="2">
    <location>
        <begin position="51"/>
        <end position="70"/>
    </location>
</feature>
<feature type="transmembrane region" description="Helical" evidence="2">
    <location>
        <begin position="263"/>
        <end position="283"/>
    </location>
</feature>
<protein>
    <submittedName>
        <fullName evidence="3">Uncharacterized protein</fullName>
    </submittedName>
</protein>
<dbReference type="AlphaFoldDB" id="A0AAD1U4C6"/>